<proteinExistence type="predicted"/>
<accession>A0A8X7C5L3</accession>
<comment type="caution">
    <text evidence="1">The sequence shown here is derived from an EMBL/GenBank/DDBJ whole genome shotgun (WGS) entry which is preliminary data.</text>
</comment>
<gene>
    <name evidence="1" type="ORF">TNIN_63721</name>
</gene>
<dbReference type="AlphaFoldDB" id="A0A8X7C5L3"/>
<dbReference type="Proteomes" id="UP000886998">
    <property type="component" value="Unassembled WGS sequence"/>
</dbReference>
<sequence length="87" mass="9836">MVYAVTDRLEIPTLINKSTVTATQLPWVRCLIIAWDDQTGHLACNQQQGRGPLLTILRRLPIKFPFARFQVSARDCIVKMIVLRASG</sequence>
<evidence type="ECO:0000313" key="2">
    <source>
        <dbReference type="Proteomes" id="UP000886998"/>
    </source>
</evidence>
<protein>
    <submittedName>
        <fullName evidence="1">Uncharacterized protein</fullName>
    </submittedName>
</protein>
<evidence type="ECO:0000313" key="1">
    <source>
        <dbReference type="EMBL" id="GFY53299.1"/>
    </source>
</evidence>
<dbReference type="EMBL" id="BMAV01009203">
    <property type="protein sequence ID" value="GFY53299.1"/>
    <property type="molecule type" value="Genomic_DNA"/>
</dbReference>
<reference evidence="1" key="1">
    <citation type="submission" date="2020-08" db="EMBL/GenBank/DDBJ databases">
        <title>Multicomponent nature underlies the extraordinary mechanical properties of spider dragline silk.</title>
        <authorList>
            <person name="Kono N."/>
            <person name="Nakamura H."/>
            <person name="Mori M."/>
            <person name="Yoshida Y."/>
            <person name="Ohtoshi R."/>
            <person name="Malay A.D."/>
            <person name="Moran D.A.P."/>
            <person name="Tomita M."/>
            <person name="Numata K."/>
            <person name="Arakawa K."/>
        </authorList>
    </citation>
    <scope>NUCLEOTIDE SEQUENCE</scope>
</reference>
<organism evidence="1 2">
    <name type="scientific">Trichonephila inaurata madagascariensis</name>
    <dbReference type="NCBI Taxonomy" id="2747483"/>
    <lineage>
        <taxon>Eukaryota</taxon>
        <taxon>Metazoa</taxon>
        <taxon>Ecdysozoa</taxon>
        <taxon>Arthropoda</taxon>
        <taxon>Chelicerata</taxon>
        <taxon>Arachnida</taxon>
        <taxon>Araneae</taxon>
        <taxon>Araneomorphae</taxon>
        <taxon>Entelegynae</taxon>
        <taxon>Araneoidea</taxon>
        <taxon>Nephilidae</taxon>
        <taxon>Trichonephila</taxon>
        <taxon>Trichonephila inaurata</taxon>
    </lineage>
</organism>
<name>A0A8X7C5L3_9ARAC</name>
<keyword evidence="2" id="KW-1185">Reference proteome</keyword>